<keyword evidence="8" id="KW-1185">Reference proteome</keyword>
<feature type="transmembrane region" description="Helical" evidence="6">
    <location>
        <begin position="48"/>
        <end position="72"/>
    </location>
</feature>
<feature type="transmembrane region" description="Helical" evidence="6">
    <location>
        <begin position="132"/>
        <end position="156"/>
    </location>
</feature>
<keyword evidence="4 6" id="KW-1133">Transmembrane helix</keyword>
<organism evidence="7 8">
    <name type="scientific">Marinobacter salinisoli</name>
    <dbReference type="NCBI Taxonomy" id="2769486"/>
    <lineage>
        <taxon>Bacteria</taxon>
        <taxon>Pseudomonadati</taxon>
        <taxon>Pseudomonadota</taxon>
        <taxon>Gammaproteobacteria</taxon>
        <taxon>Pseudomonadales</taxon>
        <taxon>Marinobacteraceae</taxon>
        <taxon>Marinobacter</taxon>
    </lineage>
</organism>
<dbReference type="InterPro" id="IPR033580">
    <property type="entry name" value="Nurim-like"/>
</dbReference>
<evidence type="ECO:0000313" key="7">
    <source>
        <dbReference type="EMBL" id="QSP94891.1"/>
    </source>
</evidence>
<dbReference type="Proteomes" id="UP000663555">
    <property type="component" value="Chromosome"/>
</dbReference>
<feature type="transmembrane region" description="Helical" evidence="6">
    <location>
        <begin position="188"/>
        <end position="219"/>
    </location>
</feature>
<evidence type="ECO:0000256" key="6">
    <source>
        <dbReference type="SAM" id="Phobius"/>
    </source>
</evidence>
<feature type="transmembrane region" description="Helical" evidence="6">
    <location>
        <begin position="93"/>
        <end position="112"/>
    </location>
</feature>
<feature type="transmembrane region" description="Helical" evidence="6">
    <location>
        <begin position="12"/>
        <end position="36"/>
    </location>
</feature>
<name>A0ABX7MRG8_9GAMM</name>
<dbReference type="PANTHER" id="PTHR31040">
    <property type="entry name" value="NURIM"/>
    <property type="match status" value="1"/>
</dbReference>
<comment type="similarity">
    <text evidence="2">Belongs to the nurim family.</text>
</comment>
<proteinExistence type="inferred from homology"/>
<comment type="subcellular location">
    <subcellularLocation>
        <location evidence="1">Membrane</location>
        <topology evidence="1">Multi-pass membrane protein</topology>
    </subcellularLocation>
</comment>
<gene>
    <name evidence="7" type="ORF">LPB19_00225</name>
</gene>
<evidence type="ECO:0000313" key="8">
    <source>
        <dbReference type="Proteomes" id="UP000663555"/>
    </source>
</evidence>
<evidence type="ECO:0000256" key="5">
    <source>
        <dbReference type="ARBA" id="ARBA00023136"/>
    </source>
</evidence>
<evidence type="ECO:0000256" key="2">
    <source>
        <dbReference type="ARBA" id="ARBA00010631"/>
    </source>
</evidence>
<dbReference type="Gene3D" id="1.20.120.1630">
    <property type="match status" value="1"/>
</dbReference>
<protein>
    <submittedName>
        <fullName evidence="7">Isoprenylcysteine carboxylmethyltransferase family protein</fullName>
    </submittedName>
</protein>
<dbReference type="RefSeq" id="WP_206644098.1">
    <property type="nucleotide sequence ID" value="NZ_CP071247.1"/>
</dbReference>
<dbReference type="PANTHER" id="PTHR31040:SF1">
    <property type="entry name" value="NURIM"/>
    <property type="match status" value="1"/>
</dbReference>
<evidence type="ECO:0000256" key="3">
    <source>
        <dbReference type="ARBA" id="ARBA00022692"/>
    </source>
</evidence>
<keyword evidence="3 6" id="KW-0812">Transmembrane</keyword>
<evidence type="ECO:0000256" key="1">
    <source>
        <dbReference type="ARBA" id="ARBA00004141"/>
    </source>
</evidence>
<sequence>MKLFKLSYSLVSYLLFLGVFTYFIVFMAGDALAILVPGLAGLKSVDSGIVALVIPGLPAGLSNVVLLLVFSLQHSIMARLGFKRLITRLVPESAERSTYVLATCLVLAWLYLAWQPMPTVVWQVEGGVVYPIFLLFLMGAGLVLWSTFMISHWQLFGLAQAWQEFRGIEPQGQPFIEPAAYKYTRHPLYLGLLIVLWATPSMTVGHMLIASLLSIYIFIGIGYEERDLLRQFGQEYRDYMDRVPQLLPFGRKKL</sequence>
<dbReference type="EMBL" id="CP071247">
    <property type="protein sequence ID" value="QSP94891.1"/>
    <property type="molecule type" value="Genomic_DNA"/>
</dbReference>
<evidence type="ECO:0000256" key="4">
    <source>
        <dbReference type="ARBA" id="ARBA00022989"/>
    </source>
</evidence>
<accession>A0ABX7MRG8</accession>
<keyword evidence="5 6" id="KW-0472">Membrane</keyword>
<reference evidence="7 8" key="1">
    <citation type="submission" date="2021-03" db="EMBL/GenBank/DDBJ databases">
        <title>Genome sequencing of Marinobacter sp. LPB0319.</title>
        <authorList>
            <person name="Kim J."/>
        </authorList>
    </citation>
    <scope>NUCLEOTIDE SEQUENCE [LARGE SCALE GENOMIC DNA]</scope>
    <source>
        <strain evidence="7 8">LPB0319</strain>
    </source>
</reference>